<reference evidence="4" key="1">
    <citation type="journal article" date="2019" name="Int. J. Syst. Evol. Microbiol.">
        <title>The Global Catalogue of Microorganisms (GCM) 10K type strain sequencing project: providing services to taxonomists for standard genome sequencing and annotation.</title>
        <authorList>
            <consortium name="The Broad Institute Genomics Platform"/>
            <consortium name="The Broad Institute Genome Sequencing Center for Infectious Disease"/>
            <person name="Wu L."/>
            <person name="Ma J."/>
        </authorList>
    </citation>
    <scope>NUCLEOTIDE SEQUENCE [LARGE SCALE GENOMIC DNA]</scope>
    <source>
        <strain evidence="4">CGMCC 1.16306</strain>
    </source>
</reference>
<comment type="caution">
    <text evidence="3">The sequence shown here is derived from an EMBL/GenBank/DDBJ whole genome shotgun (WGS) entry which is preliminary data.</text>
</comment>
<dbReference type="InterPro" id="IPR036165">
    <property type="entry name" value="YefM-like_sf"/>
</dbReference>
<proteinExistence type="inferred from homology"/>
<dbReference type="Proteomes" id="UP001596022">
    <property type="component" value="Unassembled WGS sequence"/>
</dbReference>
<dbReference type="InterPro" id="IPR011335">
    <property type="entry name" value="Restrct_endonuc-II-like"/>
</dbReference>
<dbReference type="Gene3D" id="3.90.1570.10">
    <property type="entry name" value="tt1808, chain A"/>
    <property type="match status" value="1"/>
</dbReference>
<dbReference type="Pfam" id="PF05685">
    <property type="entry name" value="Uma2"/>
    <property type="match status" value="1"/>
</dbReference>
<gene>
    <name evidence="3" type="ORF">ACFO4N_03950</name>
</gene>
<dbReference type="InterPro" id="IPR012296">
    <property type="entry name" value="Nuclease_put_TT1808"/>
</dbReference>
<dbReference type="InterPro" id="IPR008538">
    <property type="entry name" value="Uma2"/>
</dbReference>
<dbReference type="NCBIfam" id="TIGR01552">
    <property type="entry name" value="phd_fam"/>
    <property type="match status" value="1"/>
</dbReference>
<dbReference type="SUPFAM" id="SSF52980">
    <property type="entry name" value="Restriction endonuclease-like"/>
    <property type="match status" value="1"/>
</dbReference>
<evidence type="ECO:0000256" key="1">
    <source>
        <dbReference type="ARBA" id="ARBA00009981"/>
    </source>
</evidence>
<dbReference type="EMBL" id="JBHSFW010000001">
    <property type="protein sequence ID" value="MFC4617880.1"/>
    <property type="molecule type" value="Genomic_DNA"/>
</dbReference>
<keyword evidence="4" id="KW-1185">Reference proteome</keyword>
<accession>A0ABV9GKZ9</accession>
<dbReference type="CDD" id="cd06260">
    <property type="entry name" value="DUF820-like"/>
    <property type="match status" value="1"/>
</dbReference>
<evidence type="ECO:0000313" key="3">
    <source>
        <dbReference type="EMBL" id="MFC4617880.1"/>
    </source>
</evidence>
<sequence length="247" mass="28448">MKVSSTEVQNNFGKYLLLAAEQDIIITRNGTDVARLCSVKDGERPPVIREGTLNETAEPYHFKGKKATYEEFLALTQDEKDRYEYIDGEIYLLASPKTAHQYAISEMLVIFHDWCRGGPCAPFVAPYDIRLKRPKRDDPIVVQPDLMVICDLDDHLNDSDYYTGVPALIVEVLSESTESKDRVKKLDLYMETGVREYWIVSPANKDVTIYHFENREIKRAYTYKQHETAQSFIFDGLSVDISRIFKS</sequence>
<name>A0ABV9GKZ9_9BACL</name>
<dbReference type="RefSeq" id="WP_376844897.1">
    <property type="nucleotide sequence ID" value="NZ_JBHSFW010000001.1"/>
</dbReference>
<dbReference type="SUPFAM" id="SSF143120">
    <property type="entry name" value="YefM-like"/>
    <property type="match status" value="1"/>
</dbReference>
<comment type="similarity">
    <text evidence="1">Belongs to the phD/YefM antitoxin family.</text>
</comment>
<evidence type="ECO:0000313" key="4">
    <source>
        <dbReference type="Proteomes" id="UP001596022"/>
    </source>
</evidence>
<feature type="domain" description="Putative restriction endonuclease" evidence="2">
    <location>
        <begin position="70"/>
        <end position="238"/>
    </location>
</feature>
<organism evidence="3 4">
    <name type="scientific">Camelliibacillus cellulosilyticus</name>
    <dbReference type="NCBI Taxonomy" id="2174486"/>
    <lineage>
        <taxon>Bacteria</taxon>
        <taxon>Bacillati</taxon>
        <taxon>Bacillota</taxon>
        <taxon>Bacilli</taxon>
        <taxon>Bacillales</taxon>
        <taxon>Sporolactobacillaceae</taxon>
        <taxon>Camelliibacillus</taxon>
    </lineage>
</organism>
<protein>
    <submittedName>
        <fullName evidence="3">Type II toxin-antitoxin system prevent-host-death family antitoxin</fullName>
    </submittedName>
</protein>
<evidence type="ECO:0000259" key="2">
    <source>
        <dbReference type="Pfam" id="PF05685"/>
    </source>
</evidence>
<dbReference type="PANTHER" id="PTHR36558">
    <property type="entry name" value="GLR1098 PROTEIN"/>
    <property type="match status" value="1"/>
</dbReference>
<dbReference type="PANTHER" id="PTHR36558:SF1">
    <property type="entry name" value="RESTRICTION ENDONUCLEASE DOMAIN-CONTAINING PROTEIN-RELATED"/>
    <property type="match status" value="1"/>
</dbReference>